<comment type="caution">
    <text evidence="2">The sequence shown here is derived from an EMBL/GenBank/DDBJ whole genome shotgun (WGS) entry which is preliminary data.</text>
</comment>
<feature type="region of interest" description="Disordered" evidence="1">
    <location>
        <begin position="15"/>
        <end position="38"/>
    </location>
</feature>
<gene>
    <name evidence="2" type="ORF">TNCT_128011</name>
</gene>
<feature type="region of interest" description="Disordered" evidence="1">
    <location>
        <begin position="63"/>
        <end position="83"/>
    </location>
</feature>
<evidence type="ECO:0000313" key="2">
    <source>
        <dbReference type="EMBL" id="GFR23159.1"/>
    </source>
</evidence>
<organism evidence="2 3">
    <name type="scientific">Trichonephila clavata</name>
    <name type="common">Joro spider</name>
    <name type="synonym">Nephila clavata</name>
    <dbReference type="NCBI Taxonomy" id="2740835"/>
    <lineage>
        <taxon>Eukaryota</taxon>
        <taxon>Metazoa</taxon>
        <taxon>Ecdysozoa</taxon>
        <taxon>Arthropoda</taxon>
        <taxon>Chelicerata</taxon>
        <taxon>Arachnida</taxon>
        <taxon>Araneae</taxon>
        <taxon>Araneomorphae</taxon>
        <taxon>Entelegynae</taxon>
        <taxon>Araneoidea</taxon>
        <taxon>Nephilidae</taxon>
        <taxon>Trichonephila</taxon>
    </lineage>
</organism>
<reference evidence="2" key="1">
    <citation type="submission" date="2020-07" db="EMBL/GenBank/DDBJ databases">
        <title>Multicomponent nature underlies the extraordinary mechanical properties of spider dragline silk.</title>
        <authorList>
            <person name="Kono N."/>
            <person name="Nakamura H."/>
            <person name="Mori M."/>
            <person name="Yoshida Y."/>
            <person name="Ohtoshi R."/>
            <person name="Malay A.D."/>
            <person name="Moran D.A.P."/>
            <person name="Tomita M."/>
            <person name="Numata K."/>
            <person name="Arakawa K."/>
        </authorList>
    </citation>
    <scope>NUCLEOTIDE SEQUENCE</scope>
</reference>
<proteinExistence type="predicted"/>
<protein>
    <submittedName>
        <fullName evidence="2">Uncharacterized protein</fullName>
    </submittedName>
</protein>
<dbReference type="EMBL" id="BMAO01028260">
    <property type="protein sequence ID" value="GFR23159.1"/>
    <property type="molecule type" value="Genomic_DNA"/>
</dbReference>
<name>A0A8X6HGD9_TRICU</name>
<accession>A0A8X6HGD9</accession>
<dbReference type="Proteomes" id="UP000887116">
    <property type="component" value="Unassembled WGS sequence"/>
</dbReference>
<dbReference type="AlphaFoldDB" id="A0A8X6HGD9"/>
<evidence type="ECO:0000313" key="3">
    <source>
        <dbReference type="Proteomes" id="UP000887116"/>
    </source>
</evidence>
<evidence type="ECO:0000256" key="1">
    <source>
        <dbReference type="SAM" id="MobiDB-lite"/>
    </source>
</evidence>
<sequence>MVPRNENYFIPIPLNASPCNSADEDEQDNNTTNDANLEILPSNPFYEMVPRNENYFIPTPLNASPCNSADENEQDNNTTNDANLEILPSNPFYEMVPRNENFFIPIPLNTSPCNSADKNEQENTIDSPKKKNVFRKVKSFFKKLRVGNCNGFTYKRFK</sequence>
<keyword evidence="3" id="KW-1185">Reference proteome</keyword>